<gene>
    <name evidence="1" type="ORF">J3R30DRAFT_3241035</name>
</gene>
<dbReference type="AlphaFoldDB" id="A0A9W9DH09"/>
<reference evidence="1" key="1">
    <citation type="submission" date="2022-08" db="EMBL/GenBank/DDBJ databases">
        <title>A Global Phylogenomic Analysis of the Shiitake Genus Lentinula.</title>
        <authorList>
            <consortium name="DOE Joint Genome Institute"/>
            <person name="Sierra-Patev S."/>
            <person name="Min B."/>
            <person name="Naranjo-Ortiz M."/>
            <person name="Looney B."/>
            <person name="Konkel Z."/>
            <person name="Slot J.C."/>
            <person name="Sakamoto Y."/>
            <person name="Steenwyk J.L."/>
            <person name="Rokas A."/>
            <person name="Carro J."/>
            <person name="Camarero S."/>
            <person name="Ferreira P."/>
            <person name="Molpeceres G."/>
            <person name="Ruiz-Duenas F.J."/>
            <person name="Serrano A."/>
            <person name="Henrissat B."/>
            <person name="Drula E."/>
            <person name="Hughes K.W."/>
            <person name="Mata J.L."/>
            <person name="Ishikawa N.K."/>
            <person name="Vargas-Isla R."/>
            <person name="Ushijima S."/>
            <person name="Smith C.A."/>
            <person name="Ahrendt S."/>
            <person name="Andreopoulos W."/>
            <person name="He G."/>
            <person name="Labutti K."/>
            <person name="Lipzen A."/>
            <person name="Ng V."/>
            <person name="Riley R."/>
            <person name="Sandor L."/>
            <person name="Barry K."/>
            <person name="Martinez A.T."/>
            <person name="Xiao Y."/>
            <person name="Gibbons J.G."/>
            <person name="Terashima K."/>
            <person name="Grigoriev I.V."/>
            <person name="Hibbett D.S."/>
        </authorList>
    </citation>
    <scope>NUCLEOTIDE SEQUENCE</scope>
    <source>
        <strain evidence="1">JLM2183</strain>
    </source>
</reference>
<feature type="non-terminal residue" evidence="1">
    <location>
        <position position="117"/>
    </location>
</feature>
<keyword evidence="2" id="KW-1185">Reference proteome</keyword>
<dbReference type="EMBL" id="JAOTPV010000027">
    <property type="protein sequence ID" value="KAJ4470238.1"/>
    <property type="molecule type" value="Genomic_DNA"/>
</dbReference>
<organism evidence="1 2">
    <name type="scientific">Lentinula aciculospora</name>
    <dbReference type="NCBI Taxonomy" id="153920"/>
    <lineage>
        <taxon>Eukaryota</taxon>
        <taxon>Fungi</taxon>
        <taxon>Dikarya</taxon>
        <taxon>Basidiomycota</taxon>
        <taxon>Agaricomycotina</taxon>
        <taxon>Agaricomycetes</taxon>
        <taxon>Agaricomycetidae</taxon>
        <taxon>Agaricales</taxon>
        <taxon>Marasmiineae</taxon>
        <taxon>Omphalotaceae</taxon>
        <taxon>Lentinula</taxon>
    </lineage>
</organism>
<dbReference type="OrthoDB" id="3004877at2759"/>
<evidence type="ECO:0000313" key="1">
    <source>
        <dbReference type="EMBL" id="KAJ4470238.1"/>
    </source>
</evidence>
<protein>
    <submittedName>
        <fullName evidence="1">Uncharacterized protein</fullName>
    </submittedName>
</protein>
<proteinExistence type="predicted"/>
<evidence type="ECO:0000313" key="2">
    <source>
        <dbReference type="Proteomes" id="UP001150266"/>
    </source>
</evidence>
<sequence length="117" mass="12935">NQCPETETIVEYLKENTNIGPNTVFYTSPISAAQAGAIAKQLTPPGNFYSNLITSEMQLQWLEECGPGPEQDKLVPRISEAIALASSDIAYLVIEEGTEPKDTSIWVKYEFPALKRN</sequence>
<comment type="caution">
    <text evidence="1">The sequence shown here is derived from an EMBL/GenBank/DDBJ whole genome shotgun (WGS) entry which is preliminary data.</text>
</comment>
<feature type="non-terminal residue" evidence="1">
    <location>
        <position position="1"/>
    </location>
</feature>
<dbReference type="Proteomes" id="UP001150266">
    <property type="component" value="Unassembled WGS sequence"/>
</dbReference>
<accession>A0A9W9DH09</accession>
<name>A0A9W9DH09_9AGAR</name>